<organism evidence="8 9">
    <name type="scientific">Candidatus Cohnella colombiensis</name>
    <dbReference type="NCBI Taxonomy" id="3121368"/>
    <lineage>
        <taxon>Bacteria</taxon>
        <taxon>Bacillati</taxon>
        <taxon>Bacillota</taxon>
        <taxon>Bacilli</taxon>
        <taxon>Bacillales</taxon>
        <taxon>Paenibacillaceae</taxon>
        <taxon>Cohnella</taxon>
    </lineage>
</organism>
<feature type="transmembrane region" description="Helical" evidence="6">
    <location>
        <begin position="42"/>
        <end position="66"/>
    </location>
</feature>
<keyword evidence="2 6" id="KW-1003">Cell membrane</keyword>
<evidence type="ECO:0000256" key="1">
    <source>
        <dbReference type="ARBA" id="ARBA00004651"/>
    </source>
</evidence>
<evidence type="ECO:0000256" key="5">
    <source>
        <dbReference type="ARBA" id="ARBA00023136"/>
    </source>
</evidence>
<feature type="transmembrane region" description="Helical" evidence="6">
    <location>
        <begin position="122"/>
        <end position="145"/>
    </location>
</feature>
<name>A0AA95F0C6_9BACL</name>
<dbReference type="PANTHER" id="PTHR12677:SF59">
    <property type="entry name" value="GOLGI APPARATUS MEMBRANE PROTEIN TVP38-RELATED"/>
    <property type="match status" value="1"/>
</dbReference>
<sequence>MALLKKIWLFTVYAIAAWLLIINRKPLIGWMESESYWQQNILIVLIGLIIAIVPAIPYGLMAAVLGAKFGPVTGTILNVFISAGAAMILFLLIRHTFSAEGRARAAKMKGIRYLTDYTERNAFFSIFFARTIPIVPAQAVNIFAAVTQISWVPYLLATVLGKIPFIVMVTLLGDRFFQNADLGQMMIITGPYGIFIMLVFAGYRFFQKYQSR</sequence>
<evidence type="ECO:0000256" key="2">
    <source>
        <dbReference type="ARBA" id="ARBA00022475"/>
    </source>
</evidence>
<evidence type="ECO:0000313" key="8">
    <source>
        <dbReference type="EMBL" id="WEK55952.1"/>
    </source>
</evidence>
<gene>
    <name evidence="8" type="ORF">P0Y55_07870</name>
</gene>
<evidence type="ECO:0000256" key="3">
    <source>
        <dbReference type="ARBA" id="ARBA00022692"/>
    </source>
</evidence>
<comment type="similarity">
    <text evidence="6">Belongs to the TVP38/TMEM64 family.</text>
</comment>
<feature type="transmembrane region" description="Helical" evidence="6">
    <location>
        <begin position="72"/>
        <end position="93"/>
    </location>
</feature>
<feature type="transmembrane region" description="Helical" evidence="6">
    <location>
        <begin position="151"/>
        <end position="173"/>
    </location>
</feature>
<feature type="transmembrane region" description="Helical" evidence="6">
    <location>
        <begin position="6"/>
        <end position="22"/>
    </location>
</feature>
<dbReference type="InterPro" id="IPR032816">
    <property type="entry name" value="VTT_dom"/>
</dbReference>
<protein>
    <recommendedName>
        <fullName evidence="6">TVP38/TMEM64 family membrane protein</fullName>
    </recommendedName>
</protein>
<dbReference type="Proteomes" id="UP001178662">
    <property type="component" value="Chromosome"/>
</dbReference>
<evidence type="ECO:0000256" key="4">
    <source>
        <dbReference type="ARBA" id="ARBA00022989"/>
    </source>
</evidence>
<dbReference type="AlphaFoldDB" id="A0AA95F0C6"/>
<evidence type="ECO:0000256" key="6">
    <source>
        <dbReference type="RuleBase" id="RU366058"/>
    </source>
</evidence>
<dbReference type="EMBL" id="CP119317">
    <property type="protein sequence ID" value="WEK55952.1"/>
    <property type="molecule type" value="Genomic_DNA"/>
</dbReference>
<dbReference type="GO" id="GO:0005886">
    <property type="term" value="C:plasma membrane"/>
    <property type="evidence" value="ECO:0007669"/>
    <property type="project" value="UniProtKB-SubCell"/>
</dbReference>
<dbReference type="Pfam" id="PF09335">
    <property type="entry name" value="VTT_dom"/>
    <property type="match status" value="1"/>
</dbReference>
<evidence type="ECO:0000259" key="7">
    <source>
        <dbReference type="Pfam" id="PF09335"/>
    </source>
</evidence>
<evidence type="ECO:0000313" key="9">
    <source>
        <dbReference type="Proteomes" id="UP001178662"/>
    </source>
</evidence>
<comment type="subcellular location">
    <subcellularLocation>
        <location evidence="1 6">Cell membrane</location>
        <topology evidence="1 6">Multi-pass membrane protein</topology>
    </subcellularLocation>
</comment>
<keyword evidence="5 6" id="KW-0472">Membrane</keyword>
<reference evidence="8" key="1">
    <citation type="submission" date="2023-03" db="EMBL/GenBank/DDBJ databases">
        <title>Andean soil-derived lignocellulolytic bacterial consortium as a source of novel taxa and putative plastic-active enzymes.</title>
        <authorList>
            <person name="Diaz-Garcia L."/>
            <person name="Chuvochina M."/>
            <person name="Feuerriegel G."/>
            <person name="Bunk B."/>
            <person name="Sproer C."/>
            <person name="Streit W.R."/>
            <person name="Rodriguez L.M."/>
            <person name="Overmann J."/>
            <person name="Jimenez D.J."/>
        </authorList>
    </citation>
    <scope>NUCLEOTIDE SEQUENCE</scope>
    <source>
        <strain evidence="8">MAG 2441</strain>
    </source>
</reference>
<keyword evidence="3 6" id="KW-0812">Transmembrane</keyword>
<accession>A0AA95F0C6</accession>
<dbReference type="PANTHER" id="PTHR12677">
    <property type="entry name" value="GOLGI APPARATUS MEMBRANE PROTEIN TVP38-RELATED"/>
    <property type="match status" value="1"/>
</dbReference>
<keyword evidence="4 6" id="KW-1133">Transmembrane helix</keyword>
<proteinExistence type="inferred from homology"/>
<feature type="domain" description="VTT" evidence="7">
    <location>
        <begin position="56"/>
        <end position="174"/>
    </location>
</feature>
<dbReference type="InterPro" id="IPR015414">
    <property type="entry name" value="TMEM64"/>
</dbReference>
<feature type="transmembrane region" description="Helical" evidence="6">
    <location>
        <begin position="185"/>
        <end position="206"/>
    </location>
</feature>
<keyword evidence="9" id="KW-1185">Reference proteome</keyword>